<keyword evidence="3" id="KW-1185">Reference proteome</keyword>
<feature type="domain" description="Fibronectin type-III" evidence="1">
    <location>
        <begin position="481"/>
        <end position="569"/>
    </location>
</feature>
<gene>
    <name evidence="2" type="ORF">JI750_07615</name>
</gene>
<accession>A0ABS1KBM3</accession>
<dbReference type="PANTHER" id="PTHR46957">
    <property type="entry name" value="CYTOKINE RECEPTOR"/>
    <property type="match status" value="1"/>
</dbReference>
<dbReference type="CDD" id="cd00063">
    <property type="entry name" value="FN3"/>
    <property type="match status" value="2"/>
</dbReference>
<dbReference type="InterPro" id="IPR006141">
    <property type="entry name" value="Intein_N"/>
</dbReference>
<dbReference type="Gene3D" id="2.170.16.10">
    <property type="entry name" value="Hedgehog/Intein (Hint) domain"/>
    <property type="match status" value="1"/>
</dbReference>
<dbReference type="InterPro" id="IPR050713">
    <property type="entry name" value="RTP_Phos/Ushers"/>
</dbReference>
<reference evidence="2 3" key="1">
    <citation type="submission" date="2021-01" db="EMBL/GenBank/DDBJ databases">
        <title>Genome seq and assembly of Flavobacterium sp. GN10.</title>
        <authorList>
            <person name="Chhetri G."/>
        </authorList>
    </citation>
    <scope>NUCLEOTIDE SEQUENCE [LARGE SCALE GENOMIC DNA]</scope>
    <source>
        <strain evidence="2 3">GN10</strain>
    </source>
</reference>
<feature type="domain" description="Fibronectin type-III" evidence="1">
    <location>
        <begin position="574"/>
        <end position="665"/>
    </location>
</feature>
<evidence type="ECO:0000313" key="2">
    <source>
        <dbReference type="EMBL" id="MBL0736745.1"/>
    </source>
</evidence>
<dbReference type="RefSeq" id="WP_201999874.1">
    <property type="nucleotide sequence ID" value="NZ_JAERSF010000002.1"/>
</dbReference>
<dbReference type="PROSITE" id="PS50853">
    <property type="entry name" value="FN3"/>
    <property type="match status" value="2"/>
</dbReference>
<name>A0ABS1KBM3_9FLAO</name>
<dbReference type="Pfam" id="PF00041">
    <property type="entry name" value="fn3"/>
    <property type="match status" value="1"/>
</dbReference>
<dbReference type="InterPro" id="IPR003961">
    <property type="entry name" value="FN3_dom"/>
</dbReference>
<dbReference type="SUPFAM" id="SSF49265">
    <property type="entry name" value="Fibronectin type III"/>
    <property type="match status" value="1"/>
</dbReference>
<dbReference type="PROSITE" id="PS50817">
    <property type="entry name" value="INTEIN_N_TER"/>
    <property type="match status" value="1"/>
</dbReference>
<dbReference type="InterPro" id="IPR013783">
    <property type="entry name" value="Ig-like_fold"/>
</dbReference>
<protein>
    <recommendedName>
        <fullName evidence="1">Fibronectin type-III domain-containing protein</fullName>
    </recommendedName>
</protein>
<evidence type="ECO:0000259" key="1">
    <source>
        <dbReference type="PROSITE" id="PS50853"/>
    </source>
</evidence>
<dbReference type="EMBL" id="JAERSF010000002">
    <property type="protein sequence ID" value="MBL0736745.1"/>
    <property type="molecule type" value="Genomic_DNA"/>
</dbReference>
<dbReference type="InterPro" id="IPR036844">
    <property type="entry name" value="Hint_dom_sf"/>
</dbReference>
<dbReference type="SUPFAM" id="SSF51294">
    <property type="entry name" value="Hedgehog/intein (Hint) domain"/>
    <property type="match status" value="1"/>
</dbReference>
<dbReference type="Gene3D" id="2.60.40.10">
    <property type="entry name" value="Immunoglobulins"/>
    <property type="match status" value="2"/>
</dbReference>
<dbReference type="InterPro" id="IPR036116">
    <property type="entry name" value="FN3_sf"/>
</dbReference>
<dbReference type="CDD" id="cd00081">
    <property type="entry name" value="Hint"/>
    <property type="match status" value="1"/>
</dbReference>
<dbReference type="SMART" id="SM00060">
    <property type="entry name" value="FN3"/>
    <property type="match status" value="2"/>
</dbReference>
<dbReference type="Proteomes" id="UP000603728">
    <property type="component" value="Unassembled WGS sequence"/>
</dbReference>
<proteinExistence type="predicted"/>
<evidence type="ECO:0000313" key="3">
    <source>
        <dbReference type="Proteomes" id="UP000603728"/>
    </source>
</evidence>
<comment type="caution">
    <text evidence="2">The sequence shown here is derived from an EMBL/GenBank/DDBJ whole genome shotgun (WGS) entry which is preliminary data.</text>
</comment>
<organism evidence="2 3">
    <name type="scientific">Flavobacterium tagetis</name>
    <dbReference type="NCBI Taxonomy" id="2801336"/>
    <lineage>
        <taxon>Bacteria</taxon>
        <taxon>Pseudomonadati</taxon>
        <taxon>Bacteroidota</taxon>
        <taxon>Flavobacteriia</taxon>
        <taxon>Flavobacteriales</taxon>
        <taxon>Flavobacteriaceae</taxon>
        <taxon>Flavobacterium</taxon>
    </lineage>
</organism>
<dbReference type="PANTHER" id="PTHR46957:SF3">
    <property type="entry name" value="CYTOKINE RECEPTOR"/>
    <property type="match status" value="1"/>
</dbReference>
<sequence>MKQINFNNPGGFPLEQETLERLQTAYRSELYDALKRHLSINPGQDCIIAHATDQAKGWAVIHQQDPAKPENTVGILYPIAIGTQMSYLKSICTETNLVYGTGESQTAYYDYEAEYSSYKYDDTTIVAENGEVQIIRYYDLGNFETITDIKTIDEILKSIQSNIDAIEGDLNNIKSDINLINQSYLPINGSKAMEGDLNLGPYHLSKLDTKQNSQANVRARDFRFGSSDGRGRFYSGDYLGRALVDNNTSASTTLNLNYESDWQNTSIGGKLHLENLNTITENYKGPDSTDNSLLVLDTTNQVIKSNNLLSSLLDRITKLEDQKSTAIPLGMIAIWGKPKPFPEGWEEYAPLKGKMPVGQQILTAEEKSDAQDGDGGNGISYYRDIYGSAVFPFETLTSSGGRMSKKLGINEIPSHTHTQTRVKNNAVSNFMNYESVGDDYHAGYESVETGSAGGGQSFPILNPYTVVHFIQYTGRPSDQTAPTAPILSASTVGSTEVTLNWTGSFDEYGITDYVIYGNAISPISVGNVFTRTIYGLNPGTPYTFYIVAKDEAGNVSVESNTVSITTLAIIPPTTPQNVRCYLQDTNAIMVQWDSSTNNGGPTIYYEIWRRINYGTFTKLPTSVINNYYSDTGLLYNTMYTYYIIAKDSNNRSEISDYASETTETTSCFDVESLVTMASGQSKKLKNVIVGDKLQGLTFPNEIDESEGDYMLWNGLLSEASKTEVTVVNKITSVQPDYYEIIAEDTVIKATGQHPLLVTEDGENLKWVCIKDIVQSMSLIDKTGKTKVIESITFKKEPLEVALLDVETVDNYVISGIVAHNNKPLDPPTNP</sequence>